<dbReference type="Proteomes" id="UP000011612">
    <property type="component" value="Unassembled WGS sequence"/>
</dbReference>
<dbReference type="OrthoDB" id="350979at2157"/>
<organism evidence="2 3">
    <name type="scientific">Haloferax elongans ATCC BAA-1513</name>
    <dbReference type="NCBI Taxonomy" id="1230453"/>
    <lineage>
        <taxon>Archaea</taxon>
        <taxon>Methanobacteriati</taxon>
        <taxon>Methanobacteriota</taxon>
        <taxon>Stenosarchaea group</taxon>
        <taxon>Halobacteria</taxon>
        <taxon>Halobacteriales</taxon>
        <taxon>Haloferacaceae</taxon>
        <taxon>Haloferax</taxon>
    </lineage>
</organism>
<dbReference type="AlphaFoldDB" id="M0HIU5"/>
<reference evidence="2 3" key="1">
    <citation type="journal article" date="2014" name="PLoS Genet.">
        <title>Phylogenetically driven sequencing of extremely halophilic archaea reveals strategies for static and dynamic osmo-response.</title>
        <authorList>
            <person name="Becker E.A."/>
            <person name="Seitzer P.M."/>
            <person name="Tritt A."/>
            <person name="Larsen D."/>
            <person name="Krusor M."/>
            <person name="Yao A.I."/>
            <person name="Wu D."/>
            <person name="Madern D."/>
            <person name="Eisen J.A."/>
            <person name="Darling A.E."/>
            <person name="Facciotti M.T."/>
        </authorList>
    </citation>
    <scope>NUCLEOTIDE SEQUENCE [LARGE SCALE GENOMIC DNA]</scope>
    <source>
        <strain evidence="2 3">ATCC BAA-1513</strain>
    </source>
</reference>
<dbReference type="InterPro" id="IPR007374">
    <property type="entry name" value="ASCH_domain"/>
</dbReference>
<sequence>MDLSTGTQQIRKLNFADKHIDAILGGRKTLTYRITDDVPRTGERVQLIDESGERFASVHIADTGYITVEQAARENIDGHRTYRSTAELIDELEGYYPDEEITPETTLEIIYWDWEDLWE</sequence>
<dbReference type="Gene3D" id="2.30.130.30">
    <property type="entry name" value="Hypothetical protein"/>
    <property type="match status" value="1"/>
</dbReference>
<dbReference type="RefSeq" id="WP_008324975.1">
    <property type="nucleotide sequence ID" value="NZ_AOLK01000020.1"/>
</dbReference>
<comment type="caution">
    <text evidence="2">The sequence shown here is derived from an EMBL/GenBank/DDBJ whole genome shotgun (WGS) entry which is preliminary data.</text>
</comment>
<proteinExistence type="predicted"/>
<keyword evidence="3" id="KW-1185">Reference proteome</keyword>
<dbReference type="Pfam" id="PF04266">
    <property type="entry name" value="ASCH"/>
    <property type="match status" value="1"/>
</dbReference>
<dbReference type="STRING" id="1230453.C453_12756"/>
<accession>M0HIU5</accession>
<feature type="domain" description="ASCH" evidence="1">
    <location>
        <begin position="14"/>
        <end position="99"/>
    </location>
</feature>
<name>M0HIU5_HALEO</name>
<dbReference type="PATRIC" id="fig|1230453.4.peg.2523"/>
<protein>
    <recommendedName>
        <fullName evidence="1">ASCH domain-containing protein</fullName>
    </recommendedName>
</protein>
<dbReference type="SUPFAM" id="SSF88697">
    <property type="entry name" value="PUA domain-like"/>
    <property type="match status" value="1"/>
</dbReference>
<evidence type="ECO:0000313" key="2">
    <source>
        <dbReference type="EMBL" id="ELZ84416.1"/>
    </source>
</evidence>
<evidence type="ECO:0000313" key="3">
    <source>
        <dbReference type="Proteomes" id="UP000011612"/>
    </source>
</evidence>
<dbReference type="EMBL" id="AOLK01000020">
    <property type="protein sequence ID" value="ELZ84416.1"/>
    <property type="molecule type" value="Genomic_DNA"/>
</dbReference>
<gene>
    <name evidence="2" type="ORF">C453_12756</name>
</gene>
<dbReference type="InterPro" id="IPR015947">
    <property type="entry name" value="PUA-like_sf"/>
</dbReference>
<evidence type="ECO:0000259" key="1">
    <source>
        <dbReference type="Pfam" id="PF04266"/>
    </source>
</evidence>